<gene>
    <name evidence="1" type="ORF">DVH24_015907</name>
</gene>
<keyword evidence="2" id="KW-1185">Reference proteome</keyword>
<dbReference type="EMBL" id="RDQH01000333">
    <property type="protein sequence ID" value="RXH93840.1"/>
    <property type="molecule type" value="Genomic_DNA"/>
</dbReference>
<protein>
    <submittedName>
        <fullName evidence="1">Uncharacterized protein</fullName>
    </submittedName>
</protein>
<evidence type="ECO:0000313" key="1">
    <source>
        <dbReference type="EMBL" id="RXH93840.1"/>
    </source>
</evidence>
<comment type="caution">
    <text evidence="1">The sequence shown here is derived from an EMBL/GenBank/DDBJ whole genome shotgun (WGS) entry which is preliminary data.</text>
</comment>
<organism evidence="1 2">
    <name type="scientific">Malus domestica</name>
    <name type="common">Apple</name>
    <name type="synonym">Pyrus malus</name>
    <dbReference type="NCBI Taxonomy" id="3750"/>
    <lineage>
        <taxon>Eukaryota</taxon>
        <taxon>Viridiplantae</taxon>
        <taxon>Streptophyta</taxon>
        <taxon>Embryophyta</taxon>
        <taxon>Tracheophyta</taxon>
        <taxon>Spermatophyta</taxon>
        <taxon>Magnoliopsida</taxon>
        <taxon>eudicotyledons</taxon>
        <taxon>Gunneridae</taxon>
        <taxon>Pentapetalae</taxon>
        <taxon>rosids</taxon>
        <taxon>fabids</taxon>
        <taxon>Rosales</taxon>
        <taxon>Rosaceae</taxon>
        <taxon>Amygdaloideae</taxon>
        <taxon>Maleae</taxon>
        <taxon>Malus</taxon>
    </lineage>
</organism>
<dbReference type="Proteomes" id="UP000290289">
    <property type="component" value="Chromosome 7"/>
</dbReference>
<sequence length="72" mass="8064">MGGTGCSTGQILGVFAFHLSPLERTNIPHVFFKNYTFVPSRPVPFCPVPSRSVPSRPRTKRTLITNHKYGYV</sequence>
<reference evidence="1 2" key="1">
    <citation type="submission" date="2018-10" db="EMBL/GenBank/DDBJ databases">
        <title>A high-quality apple genome assembly.</title>
        <authorList>
            <person name="Hu J."/>
        </authorList>
    </citation>
    <scope>NUCLEOTIDE SEQUENCE [LARGE SCALE GENOMIC DNA]</scope>
    <source>
        <strain evidence="2">cv. HFTH1</strain>
        <tissue evidence="1">Young leaf</tissue>
    </source>
</reference>
<name>A0A498JE97_MALDO</name>
<accession>A0A498JE97</accession>
<proteinExistence type="predicted"/>
<dbReference type="AlphaFoldDB" id="A0A498JE97"/>
<evidence type="ECO:0000313" key="2">
    <source>
        <dbReference type="Proteomes" id="UP000290289"/>
    </source>
</evidence>